<dbReference type="SUPFAM" id="SSF56112">
    <property type="entry name" value="Protein kinase-like (PK-like)"/>
    <property type="match status" value="1"/>
</dbReference>
<dbReference type="OrthoDB" id="9788659at2"/>
<gene>
    <name evidence="2" type="ORF">DRW41_09740</name>
</gene>
<dbReference type="PANTHER" id="PTHR44167">
    <property type="entry name" value="OVARIAN-SPECIFIC SERINE/THREONINE-PROTEIN KINASE LOK-RELATED"/>
    <property type="match status" value="1"/>
</dbReference>
<organism evidence="2 3">
    <name type="scientific">Neobacillus piezotolerans</name>
    <dbReference type="NCBI Taxonomy" id="2259171"/>
    <lineage>
        <taxon>Bacteria</taxon>
        <taxon>Bacillati</taxon>
        <taxon>Bacillota</taxon>
        <taxon>Bacilli</taxon>
        <taxon>Bacillales</taxon>
        <taxon>Bacillaceae</taxon>
        <taxon>Neobacillus</taxon>
    </lineage>
</organism>
<feature type="domain" description="Protein kinase" evidence="1">
    <location>
        <begin position="1"/>
        <end position="273"/>
    </location>
</feature>
<evidence type="ECO:0000259" key="1">
    <source>
        <dbReference type="PROSITE" id="PS50011"/>
    </source>
</evidence>
<evidence type="ECO:0000313" key="3">
    <source>
        <dbReference type="Proteomes" id="UP000257144"/>
    </source>
</evidence>
<dbReference type="GO" id="GO:0005524">
    <property type="term" value="F:ATP binding"/>
    <property type="evidence" value="ECO:0007669"/>
    <property type="project" value="InterPro"/>
</dbReference>
<protein>
    <recommendedName>
        <fullName evidence="1">Protein kinase domain-containing protein</fullName>
    </recommendedName>
</protein>
<reference evidence="2 3" key="1">
    <citation type="submission" date="2018-07" db="EMBL/GenBank/DDBJ databases">
        <title>Bacillus sp. YLB-04 draft genome sequence.</title>
        <authorList>
            <person name="Yu L."/>
            <person name="Tang X."/>
        </authorList>
    </citation>
    <scope>NUCLEOTIDE SEQUENCE [LARGE SCALE GENOMIC DNA]</scope>
    <source>
        <strain evidence="2 3">YLB-04</strain>
    </source>
</reference>
<keyword evidence="3" id="KW-1185">Reference proteome</keyword>
<dbReference type="RefSeq" id="WP_115451798.1">
    <property type="nucleotide sequence ID" value="NZ_QNQT01000003.1"/>
</dbReference>
<proteinExistence type="predicted"/>
<dbReference type="GO" id="GO:0005737">
    <property type="term" value="C:cytoplasm"/>
    <property type="evidence" value="ECO:0007669"/>
    <property type="project" value="TreeGrafter"/>
</dbReference>
<dbReference type="PANTHER" id="PTHR44167:SF24">
    <property type="entry name" value="SERINE_THREONINE-PROTEIN KINASE CHK2"/>
    <property type="match status" value="1"/>
</dbReference>
<name>A0A3D8GR61_9BACI</name>
<dbReference type="InterPro" id="IPR000719">
    <property type="entry name" value="Prot_kinase_dom"/>
</dbReference>
<dbReference type="PROSITE" id="PS50011">
    <property type="entry name" value="PROTEIN_KINASE_DOM"/>
    <property type="match status" value="1"/>
</dbReference>
<evidence type="ECO:0000313" key="2">
    <source>
        <dbReference type="EMBL" id="RDU36970.1"/>
    </source>
</evidence>
<comment type="caution">
    <text evidence="2">The sequence shown here is derived from an EMBL/GenBank/DDBJ whole genome shotgun (WGS) entry which is preliminary data.</text>
</comment>
<dbReference type="InterPro" id="IPR011009">
    <property type="entry name" value="Kinase-like_dom_sf"/>
</dbReference>
<dbReference type="Pfam" id="PF00069">
    <property type="entry name" value="Pkinase"/>
    <property type="match status" value="1"/>
</dbReference>
<dbReference type="GO" id="GO:0004674">
    <property type="term" value="F:protein serine/threonine kinase activity"/>
    <property type="evidence" value="ECO:0007669"/>
    <property type="project" value="TreeGrafter"/>
</dbReference>
<dbReference type="Proteomes" id="UP000257144">
    <property type="component" value="Unassembled WGS sequence"/>
</dbReference>
<sequence length="276" mass="31647">MFNPNFYDRYDILDPIPGTEKETEFYESSLSFGKHRQTGEEVVIKQIFLIDPADMKNSKKKIAIENMFQEEIRIMRNLLQLDCTAKIREFFIDEFEVVFAMEKAGGSSVSELIFSDEATLGQRIKIAANIAKAYSGIHRLGIIHRDLSDNNIFVDEEGNVKIIDFGLSFQRVGVLIKAGTDVFPPPEATTLHHRPSPAYDIFSFGVLLYLLVYRKRPFEKGEILQKGTVILEFPEPPDVTIGLKELMADCMQFFPEKRPKSMLEVARRLERVVMEI</sequence>
<dbReference type="EMBL" id="QNQT01000003">
    <property type="protein sequence ID" value="RDU36970.1"/>
    <property type="molecule type" value="Genomic_DNA"/>
</dbReference>
<dbReference type="Gene3D" id="1.10.510.10">
    <property type="entry name" value="Transferase(Phosphotransferase) domain 1"/>
    <property type="match status" value="1"/>
</dbReference>
<accession>A0A3D8GR61</accession>
<dbReference type="AlphaFoldDB" id="A0A3D8GR61"/>